<accession>A0ABZ2G1N1</accession>
<dbReference type="InterPro" id="IPR029055">
    <property type="entry name" value="Ntn_hydrolases_N"/>
</dbReference>
<evidence type="ECO:0000256" key="6">
    <source>
        <dbReference type="ARBA" id="ARBA00022962"/>
    </source>
</evidence>
<dbReference type="NCBIfam" id="TIGR01536">
    <property type="entry name" value="asn_synth_AEB"/>
    <property type="match status" value="1"/>
</dbReference>
<comment type="pathway">
    <text evidence="1">Amino-acid biosynthesis; L-asparagine biosynthesis; L-asparagine from L-aspartate (L-Gln route): step 1/1.</text>
</comment>
<dbReference type="InterPro" id="IPR017932">
    <property type="entry name" value="GATase_2_dom"/>
</dbReference>
<name>A0ABZ2G1N1_9SPHN</name>
<dbReference type="GO" id="GO:0004066">
    <property type="term" value="F:asparagine synthase (glutamine-hydrolyzing) activity"/>
    <property type="evidence" value="ECO:0007669"/>
    <property type="project" value="UniProtKB-EC"/>
</dbReference>
<evidence type="ECO:0000256" key="2">
    <source>
        <dbReference type="ARBA" id="ARBA00005752"/>
    </source>
</evidence>
<reference evidence="9 10" key="1">
    <citation type="submission" date="2024-02" db="EMBL/GenBank/DDBJ databases">
        <title>Full genome sequence of Sphingomonas kaistensis.</title>
        <authorList>
            <person name="Poletto B.L."/>
            <person name="Silva G."/>
            <person name="Galante D."/>
            <person name="Campos K.R."/>
            <person name="Santos M.B.N."/>
            <person name="Sacchi C.T."/>
        </authorList>
    </citation>
    <scope>NUCLEOTIDE SEQUENCE [LARGE SCALE GENOMIC DNA]</scope>
    <source>
        <strain evidence="9 10">MA4R</strain>
    </source>
</reference>
<dbReference type="InterPro" id="IPR051786">
    <property type="entry name" value="ASN_synthetase/amidase"/>
</dbReference>
<dbReference type="SUPFAM" id="SSF52402">
    <property type="entry name" value="Adenine nucleotide alpha hydrolases-like"/>
    <property type="match status" value="1"/>
</dbReference>
<dbReference type="Pfam" id="PF13522">
    <property type="entry name" value="GATase_6"/>
    <property type="match status" value="1"/>
</dbReference>
<dbReference type="Pfam" id="PF00733">
    <property type="entry name" value="Asn_synthase"/>
    <property type="match status" value="1"/>
</dbReference>
<proteinExistence type="inferred from homology"/>
<comment type="catalytic activity">
    <reaction evidence="7">
        <text>L-aspartate + L-glutamine + ATP + H2O = L-asparagine + L-glutamate + AMP + diphosphate + H(+)</text>
        <dbReference type="Rhea" id="RHEA:12228"/>
        <dbReference type="ChEBI" id="CHEBI:15377"/>
        <dbReference type="ChEBI" id="CHEBI:15378"/>
        <dbReference type="ChEBI" id="CHEBI:29985"/>
        <dbReference type="ChEBI" id="CHEBI:29991"/>
        <dbReference type="ChEBI" id="CHEBI:30616"/>
        <dbReference type="ChEBI" id="CHEBI:33019"/>
        <dbReference type="ChEBI" id="CHEBI:58048"/>
        <dbReference type="ChEBI" id="CHEBI:58359"/>
        <dbReference type="ChEBI" id="CHEBI:456215"/>
        <dbReference type="EC" id="6.3.5.4"/>
    </reaction>
</comment>
<dbReference type="InterPro" id="IPR033738">
    <property type="entry name" value="AsnB_N"/>
</dbReference>
<keyword evidence="4" id="KW-0547">Nucleotide-binding</keyword>
<keyword evidence="10" id="KW-1185">Reference proteome</keyword>
<evidence type="ECO:0000256" key="4">
    <source>
        <dbReference type="ARBA" id="ARBA00022741"/>
    </source>
</evidence>
<dbReference type="PANTHER" id="PTHR43284:SF1">
    <property type="entry name" value="ASPARAGINE SYNTHETASE"/>
    <property type="match status" value="1"/>
</dbReference>
<dbReference type="Gene3D" id="3.40.50.620">
    <property type="entry name" value="HUPs"/>
    <property type="match status" value="1"/>
</dbReference>
<dbReference type="CDD" id="cd01991">
    <property type="entry name" value="Asn_synthase_B_C"/>
    <property type="match status" value="1"/>
</dbReference>
<evidence type="ECO:0000313" key="10">
    <source>
        <dbReference type="Proteomes" id="UP001382935"/>
    </source>
</evidence>
<dbReference type="EC" id="6.3.5.4" evidence="3"/>
<dbReference type="InterPro" id="IPR006426">
    <property type="entry name" value="Asn_synth_AEB"/>
</dbReference>
<dbReference type="Proteomes" id="UP001382935">
    <property type="component" value="Chromosome"/>
</dbReference>
<evidence type="ECO:0000256" key="5">
    <source>
        <dbReference type="ARBA" id="ARBA00022840"/>
    </source>
</evidence>
<sequence length="656" mass="70509">MCGIAGLLGPSAGDERLLEAMAGPIRHRGPDAGGVWADREAGIGLAHRRLAIVDLSPQGAQPMVSSNGRYVLSYNGEVYNHRDLRAELDAASATPDGGWRGHSDTETLAEGIAHWGLTATLERAAGMFAIAVWDRETRTLSLVRDRFGEKPLYYGWIGKDLAFASELKSLRILPGFVGEIDREAVAGLCARSYIPAPLSIYRGIFKLLPGCILEVTPAAATRTEPPRVGEAGQGLRLTRYYDYPAVVAAGLADPIASESDALDAAEAALRQAIADQAVADVPVGAFLSGGFDSSTVVALYQQVSGRPVRTYSIGFTEAGFDEAPHAKAVAAHLGTEHHELYVTPHEAMEVLPLLPSMYDEPFADSSQIPTYLVSRFAKAGVTVALTGDGGDELFGGYNRHVIGPAMWKRLQPIPAGLRALGKPLGSLPQRWFELLVRNGPRGSGAARIAKGLRVATHAQGPDDIYRAFIDEWAFERSPVLGAAPVPDVPFSLAGASPAERMMVGDALGYLPDDILCKVDRASMAVSLETRVPFLDHRLAAVAARISIGMKIADGRGKLIIRKILDRHVPRELTDRPKAGFGIPVGEWLRGPLKSWADDLLSEERLRRDGLFDVAAIRGRYAEHQAGHRDSTVALWSILMFESWLDAQGSTGLSDAA</sequence>
<dbReference type="InterPro" id="IPR001962">
    <property type="entry name" value="Asn_synthase"/>
</dbReference>
<keyword evidence="9" id="KW-0436">Ligase</keyword>
<organism evidence="9 10">
    <name type="scientific">Sphingomonas kaistensis</name>
    <dbReference type="NCBI Taxonomy" id="298708"/>
    <lineage>
        <taxon>Bacteria</taxon>
        <taxon>Pseudomonadati</taxon>
        <taxon>Pseudomonadota</taxon>
        <taxon>Alphaproteobacteria</taxon>
        <taxon>Sphingomonadales</taxon>
        <taxon>Sphingomonadaceae</taxon>
        <taxon>Sphingomonas</taxon>
    </lineage>
</organism>
<dbReference type="PANTHER" id="PTHR43284">
    <property type="entry name" value="ASPARAGINE SYNTHETASE (GLUTAMINE-HYDROLYZING)"/>
    <property type="match status" value="1"/>
</dbReference>
<dbReference type="CDD" id="cd00712">
    <property type="entry name" value="AsnB"/>
    <property type="match status" value="1"/>
</dbReference>
<feature type="domain" description="Glutamine amidotransferase type-2" evidence="8">
    <location>
        <begin position="2"/>
        <end position="218"/>
    </location>
</feature>
<comment type="similarity">
    <text evidence="2">Belongs to the asparagine synthetase family.</text>
</comment>
<evidence type="ECO:0000256" key="1">
    <source>
        <dbReference type="ARBA" id="ARBA00005187"/>
    </source>
</evidence>
<keyword evidence="6" id="KW-0315">Glutamine amidotransferase</keyword>
<evidence type="ECO:0000256" key="7">
    <source>
        <dbReference type="ARBA" id="ARBA00048741"/>
    </source>
</evidence>
<protein>
    <recommendedName>
        <fullName evidence="3">asparagine synthase (glutamine-hydrolyzing)</fullName>
        <ecNumber evidence="3">6.3.5.4</ecNumber>
    </recommendedName>
</protein>
<dbReference type="InterPro" id="IPR014729">
    <property type="entry name" value="Rossmann-like_a/b/a_fold"/>
</dbReference>
<dbReference type="PROSITE" id="PS51278">
    <property type="entry name" value="GATASE_TYPE_2"/>
    <property type="match status" value="1"/>
</dbReference>
<dbReference type="SUPFAM" id="SSF56235">
    <property type="entry name" value="N-terminal nucleophile aminohydrolases (Ntn hydrolases)"/>
    <property type="match status" value="1"/>
</dbReference>
<dbReference type="Gene3D" id="3.60.20.10">
    <property type="entry name" value="Glutamine Phosphoribosylpyrophosphate, subunit 1, domain 1"/>
    <property type="match status" value="1"/>
</dbReference>
<gene>
    <name evidence="9" type="primary">asnB</name>
    <name evidence="9" type="ORF">V6R86_09070</name>
</gene>
<dbReference type="RefSeq" id="WP_338503913.1">
    <property type="nucleotide sequence ID" value="NZ_CP145607.1"/>
</dbReference>
<evidence type="ECO:0000256" key="3">
    <source>
        <dbReference type="ARBA" id="ARBA00012737"/>
    </source>
</evidence>
<keyword evidence="5" id="KW-0067">ATP-binding</keyword>
<dbReference type="EMBL" id="CP145607">
    <property type="protein sequence ID" value="WWM70820.1"/>
    <property type="molecule type" value="Genomic_DNA"/>
</dbReference>
<dbReference type="PIRSF" id="PIRSF001589">
    <property type="entry name" value="Asn_synthetase_glu-h"/>
    <property type="match status" value="1"/>
</dbReference>
<evidence type="ECO:0000259" key="8">
    <source>
        <dbReference type="PROSITE" id="PS51278"/>
    </source>
</evidence>
<evidence type="ECO:0000313" key="9">
    <source>
        <dbReference type="EMBL" id="WWM70820.1"/>
    </source>
</evidence>